<reference evidence="2 3" key="1">
    <citation type="submission" date="2018-09" db="EMBL/GenBank/DDBJ databases">
        <title>The complete genome sequence of Neokomagataea tanensis NBRC 106556(T).</title>
        <authorList>
            <person name="Chua K.-O."/>
            <person name="See-Too W.-S."/>
            <person name="Hong K.-W."/>
            <person name="Yin W.-F."/>
            <person name="Chan K.-G."/>
        </authorList>
    </citation>
    <scope>NUCLEOTIDE SEQUENCE [LARGE SCALE GENOMIC DNA]</scope>
    <source>
        <strain evidence="3">AH13 \ NBRC 106556</strain>
    </source>
</reference>
<keyword evidence="1" id="KW-0732">Signal</keyword>
<dbReference type="Proteomes" id="UP000317214">
    <property type="component" value="Chromosome"/>
</dbReference>
<protein>
    <submittedName>
        <fullName evidence="2">Uncharacterized protein</fullName>
    </submittedName>
</protein>
<dbReference type="EMBL" id="CP032485">
    <property type="protein sequence ID" value="QDH25557.1"/>
    <property type="molecule type" value="Genomic_DNA"/>
</dbReference>
<organism evidence="2 3">
    <name type="scientific">Neokomagataea tanensis</name>
    <dbReference type="NCBI Taxonomy" id="661191"/>
    <lineage>
        <taxon>Bacteria</taxon>
        <taxon>Pseudomonadati</taxon>
        <taxon>Pseudomonadota</taxon>
        <taxon>Alphaproteobacteria</taxon>
        <taxon>Acetobacterales</taxon>
        <taxon>Acetobacteraceae</taxon>
        <taxon>Neokomagataea</taxon>
    </lineage>
</organism>
<feature type="signal peptide" evidence="1">
    <location>
        <begin position="1"/>
        <end position="20"/>
    </location>
</feature>
<evidence type="ECO:0000256" key="1">
    <source>
        <dbReference type="SAM" id="SignalP"/>
    </source>
</evidence>
<proteinExistence type="predicted"/>
<evidence type="ECO:0000313" key="2">
    <source>
        <dbReference type="EMBL" id="QDH25557.1"/>
    </source>
</evidence>
<dbReference type="AlphaFoldDB" id="A0A4Y6VAR6"/>
<accession>A0A4Y6VAR6</accession>
<name>A0A4Y6VAR6_9PROT</name>
<feature type="chain" id="PRO_5021250182" evidence="1">
    <location>
        <begin position="21"/>
        <end position="286"/>
    </location>
</feature>
<keyword evidence="3" id="KW-1185">Reference proteome</keyword>
<sequence>MTMKHALALLVLTIPVTAQAQTMTECMLARNQGMISPACGKLLGLSGRSAQPPEDNGGVHLKQTLSYIPLGNRLGNASILGLSLGMTQDKATQTLRSWCQRDPNIVNTALSTTYKGANVETQFFPRQMQCSKGDDTMEITLSAPVMGSVVTQIERNVSFAPDSAPTFATLQEEVAGKYGLHLPAPGPYGEASRQLYANMAGQEIEGVIHAVSPRSEDVSTYDVPGETGLLQVRLQSVSGNPANIGHISFDLHDMRAERMVATELLKQLNASVDSKLGKASSLKPEL</sequence>
<evidence type="ECO:0000313" key="3">
    <source>
        <dbReference type="Proteomes" id="UP000317214"/>
    </source>
</evidence>
<gene>
    <name evidence="2" type="ORF">D5366_10405</name>
</gene>
<dbReference type="KEGG" id="ntn:D5366_10405"/>